<proteinExistence type="inferred from homology"/>
<evidence type="ECO:0000256" key="2">
    <source>
        <dbReference type="ARBA" id="ARBA00005949"/>
    </source>
</evidence>
<dbReference type="PANTHER" id="PTHR24136">
    <property type="entry name" value="SOWAH (DROSOPHILA) HOMOLOG"/>
    <property type="match status" value="1"/>
</dbReference>
<sequence>MNESENSETVANVLSDVRKNFKELIVVDDNDGLVSAIKAQWMKEDEAFDKGIALPKEILPRQLLTWVTTHGAVKCATALLERQTCVEFNLNEPTEDGLYPLHYAAQSLSPKMIELLIDHGAMTDVRCKLCDEDDSSKQYHGLLPINLAVETFCKHQYLKDWNPRKSVFLLLYVLCLPELQESLGAISSLASKTDDIEIITCQYAKEGKLMELATLQMVAWKKLLPSNTSQSESENCNDPAIRQCIMRELQSLIDEEFRLIGSSGKLVQACKYKKASMASALLLLEVFERAGSGFDKYLSVEVRSKYSREYDNEDQQLMIARDVMWMLKAVGFNLENRDTDLTSMDCFSMKLDPERSEKLWSLLKNAPKPPTYPPAEMIRNPSQRKLLLETYFPTYDYHIRREMSTASHYRQGCRISCPQAQSYHTFERSELNLVSRLSNSVESRIIEMMKIVEPLWSNTYARKSRSFLALARKLGR</sequence>
<dbReference type="AlphaFoldDB" id="A0AAD7Q692"/>
<dbReference type="SMART" id="SM00248">
    <property type="entry name" value="ANK"/>
    <property type="match status" value="1"/>
</dbReference>
<dbReference type="Proteomes" id="UP001163823">
    <property type="component" value="Chromosome 3"/>
</dbReference>
<dbReference type="EMBL" id="JARAOO010000003">
    <property type="protein sequence ID" value="KAJ7975599.1"/>
    <property type="molecule type" value="Genomic_DNA"/>
</dbReference>
<comment type="similarity">
    <text evidence="2">Belongs to the ankyrin SOCS box (ASB) family.</text>
</comment>
<evidence type="ECO:0000256" key="5">
    <source>
        <dbReference type="PROSITE-ProRule" id="PRU00023"/>
    </source>
</evidence>
<feature type="repeat" description="ANK" evidence="5">
    <location>
        <begin position="96"/>
        <end position="128"/>
    </location>
</feature>
<dbReference type="GO" id="GO:0016567">
    <property type="term" value="P:protein ubiquitination"/>
    <property type="evidence" value="ECO:0007669"/>
    <property type="project" value="TreeGrafter"/>
</dbReference>
<evidence type="ECO:0000256" key="3">
    <source>
        <dbReference type="ARBA" id="ARBA00022737"/>
    </source>
</evidence>
<evidence type="ECO:0000313" key="7">
    <source>
        <dbReference type="Proteomes" id="UP001163823"/>
    </source>
</evidence>
<name>A0AAD7Q692_QUISA</name>
<dbReference type="Gene3D" id="1.25.40.20">
    <property type="entry name" value="Ankyrin repeat-containing domain"/>
    <property type="match status" value="1"/>
</dbReference>
<keyword evidence="7" id="KW-1185">Reference proteome</keyword>
<dbReference type="PANTHER" id="PTHR24136:SF15">
    <property type="entry name" value="ANK_REP_REGION DOMAIN-CONTAINING PROTEIN"/>
    <property type="match status" value="1"/>
</dbReference>
<gene>
    <name evidence="6" type="ORF">O6P43_005496</name>
</gene>
<dbReference type="SUPFAM" id="SSF48403">
    <property type="entry name" value="Ankyrin repeat"/>
    <property type="match status" value="1"/>
</dbReference>
<keyword evidence="4 5" id="KW-0040">ANK repeat</keyword>
<dbReference type="GO" id="GO:0045732">
    <property type="term" value="P:positive regulation of protein catabolic process"/>
    <property type="evidence" value="ECO:0007669"/>
    <property type="project" value="TreeGrafter"/>
</dbReference>
<dbReference type="InterPro" id="IPR051573">
    <property type="entry name" value="Ankyrin-SOCS_box_domain"/>
</dbReference>
<evidence type="ECO:0000313" key="6">
    <source>
        <dbReference type="EMBL" id="KAJ7975599.1"/>
    </source>
</evidence>
<dbReference type="GO" id="GO:0005886">
    <property type="term" value="C:plasma membrane"/>
    <property type="evidence" value="ECO:0007669"/>
    <property type="project" value="UniProtKB-SubCell"/>
</dbReference>
<comment type="caution">
    <text evidence="6">The sequence shown here is derived from an EMBL/GenBank/DDBJ whole genome shotgun (WGS) entry which is preliminary data.</text>
</comment>
<organism evidence="6 7">
    <name type="scientific">Quillaja saponaria</name>
    <name type="common">Soap bark tree</name>
    <dbReference type="NCBI Taxonomy" id="32244"/>
    <lineage>
        <taxon>Eukaryota</taxon>
        <taxon>Viridiplantae</taxon>
        <taxon>Streptophyta</taxon>
        <taxon>Embryophyta</taxon>
        <taxon>Tracheophyta</taxon>
        <taxon>Spermatophyta</taxon>
        <taxon>Magnoliopsida</taxon>
        <taxon>eudicotyledons</taxon>
        <taxon>Gunneridae</taxon>
        <taxon>Pentapetalae</taxon>
        <taxon>rosids</taxon>
        <taxon>fabids</taxon>
        <taxon>Fabales</taxon>
        <taxon>Quillajaceae</taxon>
        <taxon>Quillaja</taxon>
    </lineage>
</organism>
<evidence type="ECO:0000256" key="4">
    <source>
        <dbReference type="ARBA" id="ARBA00023043"/>
    </source>
</evidence>
<dbReference type="KEGG" id="qsa:O6P43_005496"/>
<dbReference type="InterPro" id="IPR002110">
    <property type="entry name" value="Ankyrin_rpt"/>
</dbReference>
<dbReference type="InterPro" id="IPR036770">
    <property type="entry name" value="Ankyrin_rpt-contain_sf"/>
</dbReference>
<reference evidence="6" key="1">
    <citation type="journal article" date="2023" name="Science">
        <title>Elucidation of the pathway for biosynthesis of saponin adjuvants from the soapbark tree.</title>
        <authorList>
            <person name="Reed J."/>
            <person name="Orme A."/>
            <person name="El-Demerdash A."/>
            <person name="Owen C."/>
            <person name="Martin L.B.B."/>
            <person name="Misra R.C."/>
            <person name="Kikuchi S."/>
            <person name="Rejzek M."/>
            <person name="Martin A.C."/>
            <person name="Harkess A."/>
            <person name="Leebens-Mack J."/>
            <person name="Louveau T."/>
            <person name="Stephenson M.J."/>
            <person name="Osbourn A."/>
        </authorList>
    </citation>
    <scope>NUCLEOTIDE SEQUENCE</scope>
    <source>
        <strain evidence="6">S10</strain>
    </source>
</reference>
<keyword evidence="3" id="KW-0677">Repeat</keyword>
<protein>
    <submittedName>
        <fullName evidence="6">Ankyrin repeat domain-containing protein 31</fullName>
    </submittedName>
</protein>
<dbReference type="PROSITE" id="PS50088">
    <property type="entry name" value="ANK_REPEAT"/>
    <property type="match status" value="1"/>
</dbReference>
<comment type="subcellular location">
    <subcellularLocation>
        <location evidence="1">Cell membrane</location>
        <topology evidence="1">Peripheral membrane protein</topology>
        <orientation evidence="1">Cytoplasmic side</orientation>
    </subcellularLocation>
</comment>
<evidence type="ECO:0000256" key="1">
    <source>
        <dbReference type="ARBA" id="ARBA00004413"/>
    </source>
</evidence>
<dbReference type="PROSITE" id="PS50297">
    <property type="entry name" value="ANK_REP_REGION"/>
    <property type="match status" value="1"/>
</dbReference>
<accession>A0AAD7Q692</accession>